<organism evidence="10 11">
    <name type="scientific">Corynebacterium nuruki</name>
    <dbReference type="NCBI Taxonomy" id="1032851"/>
    <lineage>
        <taxon>Bacteria</taxon>
        <taxon>Bacillati</taxon>
        <taxon>Actinomycetota</taxon>
        <taxon>Actinomycetes</taxon>
        <taxon>Mycobacteriales</taxon>
        <taxon>Corynebacteriaceae</taxon>
        <taxon>Corynebacterium</taxon>
    </lineage>
</organism>
<dbReference type="Pfam" id="PF08478">
    <property type="entry name" value="POTRA_1"/>
    <property type="match status" value="1"/>
</dbReference>
<keyword evidence="7" id="KW-0131">Cell cycle</keyword>
<evidence type="ECO:0000256" key="7">
    <source>
        <dbReference type="ARBA" id="ARBA00023306"/>
    </source>
</evidence>
<dbReference type="PROSITE" id="PS51779">
    <property type="entry name" value="POTRA"/>
    <property type="match status" value="1"/>
</dbReference>
<dbReference type="STRING" id="863239.GCA_000213935_00317"/>
<evidence type="ECO:0000259" key="9">
    <source>
        <dbReference type="PROSITE" id="PS51779"/>
    </source>
</evidence>
<evidence type="ECO:0000256" key="2">
    <source>
        <dbReference type="ARBA" id="ARBA00022475"/>
    </source>
</evidence>
<dbReference type="RefSeq" id="WP_273051098.1">
    <property type="nucleotide sequence ID" value="NZ_DAITTW010000108.1"/>
</dbReference>
<keyword evidence="6 8" id="KW-0472">Membrane</keyword>
<reference evidence="10 11" key="1">
    <citation type="journal article" date="2018" name="Nat. Biotechnol.">
        <title>A standardized bacterial taxonomy based on genome phylogeny substantially revises the tree of life.</title>
        <authorList>
            <person name="Parks D.H."/>
            <person name="Chuvochina M."/>
            <person name="Waite D.W."/>
            <person name="Rinke C."/>
            <person name="Skarshewski A."/>
            <person name="Chaumeil P.A."/>
            <person name="Hugenholtz P."/>
        </authorList>
    </citation>
    <scope>NUCLEOTIDE SEQUENCE [LARGE SCALE GENOMIC DNA]</scope>
    <source>
        <strain evidence="10">UBA11247</strain>
    </source>
</reference>
<evidence type="ECO:0000256" key="8">
    <source>
        <dbReference type="SAM" id="Phobius"/>
    </source>
</evidence>
<accession>A0A3D4SYW2</accession>
<evidence type="ECO:0000256" key="4">
    <source>
        <dbReference type="ARBA" id="ARBA00022692"/>
    </source>
</evidence>
<comment type="subcellular location">
    <subcellularLocation>
        <location evidence="1">Membrane</location>
    </subcellularLocation>
</comment>
<feature type="transmembrane region" description="Helical" evidence="8">
    <location>
        <begin position="12"/>
        <end position="30"/>
    </location>
</feature>
<dbReference type="PANTHER" id="PTHR37820:SF1">
    <property type="entry name" value="CELL DIVISION PROTEIN FTSQ"/>
    <property type="match status" value="1"/>
</dbReference>
<gene>
    <name evidence="10" type="ORF">DIW82_02540</name>
</gene>
<evidence type="ECO:0000313" key="10">
    <source>
        <dbReference type="EMBL" id="HCT13690.1"/>
    </source>
</evidence>
<sequence length="226" mass="23982">MAGTRRTRRRWLIPVAVVVVVVIAALVVYVSPLLHVRSVEVEGTHNLTADEVRDASGVQEGQNLARLDTSAAASGVSRLPWTDSVTVSRSWPSTVRIDVTEHEAVGVLDDGGDPAVVDADGRLFLRGVTPDGVKKITARADDQGAVSAAAGALAAVRQLDQGLYDQVESADAPGANDVLLKFPEGREVYWGSADRAADKAEATRVVLTREGARWNVSNPGLPSVRE</sequence>
<name>A0A3D4SYW2_9CORY</name>
<evidence type="ECO:0000256" key="1">
    <source>
        <dbReference type="ARBA" id="ARBA00004370"/>
    </source>
</evidence>
<keyword evidence="4 8" id="KW-0812">Transmembrane</keyword>
<evidence type="ECO:0000256" key="5">
    <source>
        <dbReference type="ARBA" id="ARBA00022989"/>
    </source>
</evidence>
<keyword evidence="5 8" id="KW-1133">Transmembrane helix</keyword>
<dbReference type="Gene3D" id="3.10.20.310">
    <property type="entry name" value="membrane protein fhac"/>
    <property type="match status" value="1"/>
</dbReference>
<dbReference type="InterPro" id="IPR013685">
    <property type="entry name" value="POTRA_FtsQ_type"/>
</dbReference>
<protein>
    <submittedName>
        <fullName evidence="10">Cell division protein FtsQ</fullName>
    </submittedName>
</protein>
<dbReference type="PANTHER" id="PTHR37820">
    <property type="entry name" value="CELL DIVISION PROTEIN DIVIB"/>
    <property type="match status" value="1"/>
</dbReference>
<dbReference type="Proteomes" id="UP000261739">
    <property type="component" value="Unassembled WGS sequence"/>
</dbReference>
<proteinExistence type="predicted"/>
<dbReference type="InterPro" id="IPR034746">
    <property type="entry name" value="POTRA"/>
</dbReference>
<comment type="caution">
    <text evidence="10">The sequence shown here is derived from an EMBL/GenBank/DDBJ whole genome shotgun (WGS) entry which is preliminary data.</text>
</comment>
<feature type="domain" description="POTRA" evidence="9">
    <location>
        <begin position="34"/>
        <end position="102"/>
    </location>
</feature>
<evidence type="ECO:0000313" key="11">
    <source>
        <dbReference type="Proteomes" id="UP000261739"/>
    </source>
</evidence>
<evidence type="ECO:0000256" key="3">
    <source>
        <dbReference type="ARBA" id="ARBA00022618"/>
    </source>
</evidence>
<dbReference type="GO" id="GO:0005886">
    <property type="term" value="C:plasma membrane"/>
    <property type="evidence" value="ECO:0007669"/>
    <property type="project" value="TreeGrafter"/>
</dbReference>
<dbReference type="GO" id="GO:0051301">
    <property type="term" value="P:cell division"/>
    <property type="evidence" value="ECO:0007669"/>
    <property type="project" value="UniProtKB-KW"/>
</dbReference>
<evidence type="ECO:0000256" key="6">
    <source>
        <dbReference type="ARBA" id="ARBA00023136"/>
    </source>
</evidence>
<dbReference type="AlphaFoldDB" id="A0A3D4SYW2"/>
<dbReference type="InterPro" id="IPR050487">
    <property type="entry name" value="FtsQ_DivIB"/>
</dbReference>
<keyword evidence="2" id="KW-1003">Cell membrane</keyword>
<keyword evidence="3 10" id="KW-0132">Cell division</keyword>
<dbReference type="EMBL" id="DQID01000071">
    <property type="protein sequence ID" value="HCT13690.1"/>
    <property type="molecule type" value="Genomic_DNA"/>
</dbReference>